<dbReference type="Gene3D" id="2.80.10.50">
    <property type="match status" value="1"/>
</dbReference>
<dbReference type="Pfam" id="PF00722">
    <property type="entry name" value="Glyco_hydro_16"/>
    <property type="match status" value="1"/>
</dbReference>
<comment type="similarity">
    <text evidence="1">Belongs to the glycosyl hydrolase 16 family.</text>
</comment>
<dbReference type="EMBL" id="JACCCQ010000001">
    <property type="protein sequence ID" value="NYF59212.1"/>
    <property type="molecule type" value="Genomic_DNA"/>
</dbReference>
<dbReference type="SMART" id="SM00458">
    <property type="entry name" value="RICIN"/>
    <property type="match status" value="1"/>
</dbReference>
<dbReference type="PROSITE" id="PS51762">
    <property type="entry name" value="GH16_2"/>
    <property type="match status" value="1"/>
</dbReference>
<feature type="domain" description="GH16" evidence="3">
    <location>
        <begin position="43"/>
        <end position="288"/>
    </location>
</feature>
<dbReference type="RefSeq" id="WP_179804935.1">
    <property type="nucleotide sequence ID" value="NZ_JACCCQ010000001.1"/>
</dbReference>
<feature type="chain" id="PRO_5045461513" evidence="2">
    <location>
        <begin position="29"/>
        <end position="421"/>
    </location>
</feature>
<reference evidence="4 5" key="1">
    <citation type="submission" date="2020-07" db="EMBL/GenBank/DDBJ databases">
        <title>Sequencing the genomes of 1000 actinobacteria strains.</title>
        <authorList>
            <person name="Klenk H.-P."/>
        </authorList>
    </citation>
    <scope>NUCLEOTIDE SEQUENCE [LARGE SCALE GENOMIC DNA]</scope>
    <source>
        <strain evidence="4 5">DSM 43814</strain>
    </source>
</reference>
<gene>
    <name evidence="4" type="ORF">HDA35_005043</name>
</gene>
<proteinExistence type="inferred from homology"/>
<organism evidence="4 5">
    <name type="scientific">Micromonospora purpureochromogenes</name>
    <dbReference type="NCBI Taxonomy" id="47872"/>
    <lineage>
        <taxon>Bacteria</taxon>
        <taxon>Bacillati</taxon>
        <taxon>Actinomycetota</taxon>
        <taxon>Actinomycetes</taxon>
        <taxon>Micromonosporales</taxon>
        <taxon>Micromonosporaceae</taxon>
        <taxon>Micromonospora</taxon>
    </lineage>
</organism>
<dbReference type="InterPro" id="IPR050546">
    <property type="entry name" value="Glycosyl_Hydrlase_16"/>
</dbReference>
<dbReference type="SUPFAM" id="SSF49899">
    <property type="entry name" value="Concanavalin A-like lectins/glucanases"/>
    <property type="match status" value="1"/>
</dbReference>
<dbReference type="Proteomes" id="UP000631553">
    <property type="component" value="Unassembled WGS sequence"/>
</dbReference>
<keyword evidence="2" id="KW-0732">Signal</keyword>
<dbReference type="CDD" id="cd08023">
    <property type="entry name" value="GH16_laminarinase_like"/>
    <property type="match status" value="1"/>
</dbReference>
<evidence type="ECO:0000259" key="3">
    <source>
        <dbReference type="PROSITE" id="PS51762"/>
    </source>
</evidence>
<dbReference type="PROSITE" id="PS50231">
    <property type="entry name" value="RICIN_B_LECTIN"/>
    <property type="match status" value="1"/>
</dbReference>
<feature type="signal peptide" evidence="2">
    <location>
        <begin position="1"/>
        <end position="28"/>
    </location>
</feature>
<dbReference type="PANTHER" id="PTHR10963">
    <property type="entry name" value="GLYCOSYL HYDROLASE-RELATED"/>
    <property type="match status" value="1"/>
</dbReference>
<dbReference type="SUPFAM" id="SSF50370">
    <property type="entry name" value="Ricin B-like lectins"/>
    <property type="match status" value="1"/>
</dbReference>
<dbReference type="PANTHER" id="PTHR10963:SF55">
    <property type="entry name" value="GLYCOSIDE HYDROLASE FAMILY 16 PROTEIN"/>
    <property type="match status" value="1"/>
</dbReference>
<name>A0ABX2RRQ1_9ACTN</name>
<evidence type="ECO:0000313" key="4">
    <source>
        <dbReference type="EMBL" id="NYF59212.1"/>
    </source>
</evidence>
<dbReference type="InterPro" id="IPR013320">
    <property type="entry name" value="ConA-like_dom_sf"/>
</dbReference>
<keyword evidence="5" id="KW-1185">Reference proteome</keyword>
<evidence type="ECO:0000256" key="1">
    <source>
        <dbReference type="ARBA" id="ARBA00006865"/>
    </source>
</evidence>
<evidence type="ECO:0000313" key="5">
    <source>
        <dbReference type="Proteomes" id="UP000631553"/>
    </source>
</evidence>
<dbReference type="InterPro" id="IPR035992">
    <property type="entry name" value="Ricin_B-like_lectins"/>
</dbReference>
<comment type="caution">
    <text evidence="4">The sequence shown here is derived from an EMBL/GenBank/DDBJ whole genome shotgun (WGS) entry which is preliminary data.</text>
</comment>
<accession>A0ABX2RRQ1</accession>
<sequence>MFGIRIRRRPRALALAGAALVAATVALAVPVDSRPAEAAIGGITWQDEFNAAAGTPVDQSRWRFDIGGSGWGNNERQYYTNSTSNAVHDGQGNLVITARRENPANYQCHYGRCEYTSARLLTAATFTQAYGRFEARIKIPRGQGIWPAFWMLGNDMGSVGWPNAGEIDIMENIGREPNTVYGTIHGPGYSGAGGITGSRTIAAPLADAFHTYRVDWEPNSIVWYLDGVEYHRVDPARLGGNRWVFDHPFFMILNVAVGGNWPGYPDASTQFPQQMLVDYVRVSGYTSGGGEPAPGTTRIRGAASGRCIDIPGANPVDGAKLQIWDCNTTAAQAWTFAADGTLRAMGKCMDPAWAGTANGTEVNLVSCNGNPAQRFNLTAAGDLVNLSANRCVDVRDRVTANGGRLQLWDCTGAANQKWSRA</sequence>
<protein>
    <submittedName>
        <fullName evidence="4">Beta-glucanase (GH16 family)</fullName>
    </submittedName>
</protein>
<evidence type="ECO:0000256" key="2">
    <source>
        <dbReference type="SAM" id="SignalP"/>
    </source>
</evidence>
<dbReference type="InterPro" id="IPR000772">
    <property type="entry name" value="Ricin_B_lectin"/>
</dbReference>
<dbReference type="Gene3D" id="2.60.120.200">
    <property type="match status" value="1"/>
</dbReference>
<dbReference type="InterPro" id="IPR000757">
    <property type="entry name" value="Beta-glucanase-like"/>
</dbReference>
<dbReference type="Pfam" id="PF00652">
    <property type="entry name" value="Ricin_B_lectin"/>
    <property type="match status" value="1"/>
</dbReference>